<dbReference type="RefSeq" id="WP_283231912.1">
    <property type="nucleotide sequence ID" value="NZ_JASGBQ010000037.1"/>
</dbReference>
<keyword evidence="4" id="KW-1185">Reference proteome</keyword>
<comment type="caution">
    <text evidence="3">The sequence shown here is derived from an EMBL/GenBank/DDBJ whole genome shotgun (WGS) entry which is preliminary data.</text>
</comment>
<dbReference type="PROSITE" id="PS00716">
    <property type="entry name" value="SIGMA70_2"/>
    <property type="match status" value="1"/>
</dbReference>
<dbReference type="Pfam" id="PF04545">
    <property type="entry name" value="Sigma70_r4"/>
    <property type="match status" value="1"/>
</dbReference>
<reference evidence="3 4" key="1">
    <citation type="submission" date="2023-05" db="EMBL/GenBank/DDBJ databases">
        <title>[ruminococcus] sp. nov., isolated from a pig farm feces dump.</title>
        <authorList>
            <person name="Chang Y.-H."/>
        </authorList>
    </citation>
    <scope>NUCLEOTIDE SEQUENCE [LARGE SCALE GENOMIC DNA]</scope>
    <source>
        <strain evidence="3 4">YH-rum2234</strain>
    </source>
</reference>
<dbReference type="SUPFAM" id="SSF88659">
    <property type="entry name" value="Sigma3 and sigma4 domains of RNA polymerase sigma factors"/>
    <property type="match status" value="1"/>
</dbReference>
<dbReference type="Gene3D" id="1.20.140.160">
    <property type="match status" value="1"/>
</dbReference>
<evidence type="ECO:0000256" key="1">
    <source>
        <dbReference type="ARBA" id="ARBA00007788"/>
    </source>
</evidence>
<dbReference type="GO" id="GO:0006352">
    <property type="term" value="P:DNA-templated transcription initiation"/>
    <property type="evidence" value="ECO:0007669"/>
    <property type="project" value="InterPro"/>
</dbReference>
<comment type="similarity">
    <text evidence="1">Belongs to the sigma-70 factor family.</text>
</comment>
<organism evidence="3 4">
    <name type="scientific">Fusibacillus kribbianus</name>
    <dbReference type="NCBI Taxonomy" id="3044208"/>
    <lineage>
        <taxon>Bacteria</taxon>
        <taxon>Bacillati</taxon>
        <taxon>Bacillota</taxon>
        <taxon>Clostridia</taxon>
        <taxon>Lachnospirales</taxon>
        <taxon>Lachnospiraceae</taxon>
        <taxon>Fusibacillus</taxon>
    </lineage>
</organism>
<protein>
    <submittedName>
        <fullName evidence="3">Sigma-70 family RNA polymerase sigma factor</fullName>
    </submittedName>
</protein>
<feature type="domain" description="HTH cro/C1-type" evidence="2">
    <location>
        <begin position="83"/>
        <end position="104"/>
    </location>
</feature>
<dbReference type="PANTHER" id="PTHR30376:SF3">
    <property type="entry name" value="RNA POLYMERASE SIGMA FACTOR RPOH"/>
    <property type="match status" value="1"/>
</dbReference>
<evidence type="ECO:0000313" key="4">
    <source>
        <dbReference type="Proteomes" id="UP001300383"/>
    </source>
</evidence>
<dbReference type="PRINTS" id="PR00046">
    <property type="entry name" value="SIGMA70FCT"/>
</dbReference>
<evidence type="ECO:0000259" key="2">
    <source>
        <dbReference type="PROSITE" id="PS50943"/>
    </source>
</evidence>
<sequence length="120" mass="13540">MFLRAERKKGREVSLYEPIGTDKEGNVISLVDIIEAESRDVAEKISVDQDIRRMYGAFEDSLSDREKQVVALRYGLFGGKEHTQREVAAVLGISRSYVSRIEKGALLKLRSVMQKEPAPL</sequence>
<dbReference type="CDD" id="cd06171">
    <property type="entry name" value="Sigma70_r4"/>
    <property type="match status" value="1"/>
</dbReference>
<dbReference type="PANTHER" id="PTHR30376">
    <property type="entry name" value="SIGMA FACTOR RPOH HEAT SHOCK RELATED"/>
    <property type="match status" value="1"/>
</dbReference>
<evidence type="ECO:0000313" key="3">
    <source>
        <dbReference type="EMBL" id="MDI9243504.1"/>
    </source>
</evidence>
<dbReference type="InterPro" id="IPR001387">
    <property type="entry name" value="Cro/C1-type_HTH"/>
</dbReference>
<dbReference type="InterPro" id="IPR007630">
    <property type="entry name" value="RNA_pol_sigma70_r4"/>
</dbReference>
<dbReference type="GO" id="GO:0003700">
    <property type="term" value="F:DNA-binding transcription factor activity"/>
    <property type="evidence" value="ECO:0007669"/>
    <property type="project" value="InterPro"/>
</dbReference>
<name>A0AAP4EYF7_9FIRM</name>
<dbReference type="InterPro" id="IPR014284">
    <property type="entry name" value="RNA_pol_sigma-70_dom"/>
</dbReference>
<gene>
    <name evidence="3" type="ORF">QJ036_13720</name>
</gene>
<accession>A0AAP4EYF7</accession>
<dbReference type="Proteomes" id="UP001300383">
    <property type="component" value="Unassembled WGS sequence"/>
</dbReference>
<dbReference type="InterPro" id="IPR050813">
    <property type="entry name" value="Sigma-70_Factor"/>
</dbReference>
<dbReference type="EMBL" id="JASGBQ010000037">
    <property type="protein sequence ID" value="MDI9243504.1"/>
    <property type="molecule type" value="Genomic_DNA"/>
</dbReference>
<dbReference type="InterPro" id="IPR000943">
    <property type="entry name" value="RNA_pol_sigma70"/>
</dbReference>
<dbReference type="InterPro" id="IPR013324">
    <property type="entry name" value="RNA_pol_sigma_r3/r4-like"/>
</dbReference>
<dbReference type="PROSITE" id="PS50943">
    <property type="entry name" value="HTH_CROC1"/>
    <property type="match status" value="1"/>
</dbReference>
<dbReference type="AlphaFoldDB" id="A0AAP4EYF7"/>
<dbReference type="NCBIfam" id="TIGR02937">
    <property type="entry name" value="sigma70-ECF"/>
    <property type="match status" value="1"/>
</dbReference>
<proteinExistence type="inferred from homology"/>